<accession>A0A1M6FCG1</accession>
<reference evidence="1 2" key="1">
    <citation type="submission" date="2016-11" db="EMBL/GenBank/DDBJ databases">
        <authorList>
            <person name="Jaros S."/>
            <person name="Januszkiewicz K."/>
            <person name="Wedrychowicz H."/>
        </authorList>
    </citation>
    <scope>NUCLEOTIDE SEQUENCE [LARGE SCALE GENOMIC DNA]</scope>
    <source>
        <strain evidence="1 2">DSM 21758</strain>
    </source>
</reference>
<keyword evidence="2" id="KW-1185">Reference proteome</keyword>
<keyword evidence="1" id="KW-0436">Ligase</keyword>
<dbReference type="OrthoDB" id="1524661at2"/>
<dbReference type="AlphaFoldDB" id="A0A1M6FCG1"/>
<dbReference type="SUPFAM" id="SSF55144">
    <property type="entry name" value="LigT-like"/>
    <property type="match status" value="1"/>
</dbReference>
<dbReference type="Gene3D" id="3.90.1140.10">
    <property type="entry name" value="Cyclic phosphodiesterase"/>
    <property type="match status" value="1"/>
</dbReference>
<dbReference type="Proteomes" id="UP000184310">
    <property type="component" value="Unassembled WGS sequence"/>
</dbReference>
<dbReference type="EMBL" id="FQZB01000005">
    <property type="protein sequence ID" value="SHI95355.1"/>
    <property type="molecule type" value="Genomic_DNA"/>
</dbReference>
<sequence length="176" mass="21134">MLYVIVSVVKGKVGDFNNRLREEVFKNFKVKSSKLPAHFTIKAPFEYDGDIIELETILDSFSKNEQSKPFKIEGFDHFDNRVIYMKINMSKEGKSMHDRLIENMNKIPYISFDKRDGKDKIFHITVASKRLQTSYESIWEYVNKYSCRFKAVFDNVCIYRWEDNTWKLHREFIFNR</sequence>
<name>A0A1M6FCG1_9CLOT</name>
<proteinExistence type="predicted"/>
<gene>
    <name evidence="1" type="ORF">SAMN02745163_01097</name>
</gene>
<protein>
    <submittedName>
        <fullName evidence="1">2'-5' RNA ligase</fullName>
    </submittedName>
</protein>
<organism evidence="1 2">
    <name type="scientific">Clostridium cavendishii DSM 21758</name>
    <dbReference type="NCBI Taxonomy" id="1121302"/>
    <lineage>
        <taxon>Bacteria</taxon>
        <taxon>Bacillati</taxon>
        <taxon>Bacillota</taxon>
        <taxon>Clostridia</taxon>
        <taxon>Eubacteriales</taxon>
        <taxon>Clostridiaceae</taxon>
        <taxon>Clostridium</taxon>
    </lineage>
</organism>
<dbReference type="PANTHER" id="PTHR40037">
    <property type="entry name" value="PHOSPHOESTERASE YJCG-RELATED"/>
    <property type="match status" value="1"/>
</dbReference>
<dbReference type="STRING" id="1121302.SAMN02745163_01097"/>
<dbReference type="GO" id="GO:0016874">
    <property type="term" value="F:ligase activity"/>
    <property type="evidence" value="ECO:0007669"/>
    <property type="project" value="UniProtKB-KW"/>
</dbReference>
<evidence type="ECO:0000313" key="1">
    <source>
        <dbReference type="EMBL" id="SHI95355.1"/>
    </source>
</evidence>
<evidence type="ECO:0000313" key="2">
    <source>
        <dbReference type="Proteomes" id="UP000184310"/>
    </source>
</evidence>
<dbReference type="PANTHER" id="PTHR40037:SF1">
    <property type="entry name" value="PHOSPHOESTERASE SAOUHSC_00951-RELATED"/>
    <property type="match status" value="1"/>
</dbReference>
<dbReference type="Pfam" id="PF13563">
    <property type="entry name" value="2_5_RNA_ligase2"/>
    <property type="match status" value="1"/>
</dbReference>
<dbReference type="InterPro" id="IPR009097">
    <property type="entry name" value="Cyclic_Pdiesterase"/>
</dbReference>
<dbReference type="RefSeq" id="WP_072985660.1">
    <property type="nucleotide sequence ID" value="NZ_FQZB01000005.1"/>
</dbReference>
<dbReference type="InterPro" id="IPR050580">
    <property type="entry name" value="2H_phosphoesterase_YjcG-like"/>
</dbReference>